<sequence>MPYHSVTDLPDSVRHNLPLHAQRIYMNVYNSSVGYYDNPSRIAWGVVKKHYVKSASGRWVKRDSEEFSSTTDDETDYD</sequence>
<dbReference type="Gene3D" id="1.10.1740.70">
    <property type="entry name" value="ChaB"/>
    <property type="match status" value="1"/>
</dbReference>
<dbReference type="InterPro" id="IPR037205">
    <property type="entry name" value="ChaB_sf"/>
</dbReference>
<proteinExistence type="predicted"/>
<evidence type="ECO:0000313" key="1">
    <source>
        <dbReference type="EMBL" id="ABQ52027.1"/>
    </source>
</evidence>
<keyword evidence="2" id="KW-1185">Reference proteome</keyword>
<protein>
    <recommendedName>
        <fullName evidence="3">ChaB</fullName>
    </recommendedName>
</protein>
<organism evidence="1 2">
    <name type="scientific">Spodoptera litura granulovirus</name>
    <dbReference type="NCBI Taxonomy" id="359919"/>
    <lineage>
        <taxon>Viruses</taxon>
        <taxon>Viruses incertae sedis</taxon>
        <taxon>Naldaviricetes</taxon>
        <taxon>Lefavirales</taxon>
        <taxon>Baculoviridae</taxon>
        <taxon>Betabaculovirus</taxon>
        <taxon>Betabaculovirus spliturae</taxon>
    </lineage>
</organism>
<dbReference type="Pfam" id="PF06150">
    <property type="entry name" value="ChaB"/>
    <property type="match status" value="1"/>
</dbReference>
<evidence type="ECO:0000313" key="2">
    <source>
        <dbReference type="Proteomes" id="UP000202782"/>
    </source>
</evidence>
<evidence type="ECO:0008006" key="3">
    <source>
        <dbReference type="Google" id="ProtNLM"/>
    </source>
</evidence>
<reference evidence="1 2" key="1">
    <citation type="journal article" date="2008" name="J. Microbiol.">
        <title>Molecular and phylogenetic characterization of Spodoptera litura granulovirus.</title>
        <authorList>
            <person name="Wang Y."/>
            <person name="Choi J.Y."/>
            <person name="Roh J.Y."/>
            <person name="Woo S.D."/>
            <person name="Jin B.R."/>
            <person name="Je Y.H."/>
        </authorList>
    </citation>
    <scope>NUCLEOTIDE SEQUENCE [LARGE SCALE GENOMIC DNA]</scope>
    <source>
        <strain evidence="1">SlGV-K1</strain>
    </source>
</reference>
<gene>
    <name evidence="1" type="primary">orf84</name>
    <name evidence="1" type="ORF">SlGVgp084</name>
</gene>
<dbReference type="Proteomes" id="UP000202782">
    <property type="component" value="Segment"/>
</dbReference>
<dbReference type="OrthoDB" id="27883at10239"/>
<dbReference type="EMBL" id="DQ288858">
    <property type="protein sequence ID" value="ABQ52027.1"/>
    <property type="molecule type" value="Genomic_DNA"/>
</dbReference>
<name>A5IZT6_9BBAC</name>
<dbReference type="GeneID" id="5184163"/>
<accession>A5IZT6</accession>
<dbReference type="KEGG" id="vg:5184163"/>
<dbReference type="InterPro" id="IPR009317">
    <property type="entry name" value="ChaB"/>
</dbReference>
<dbReference type="RefSeq" id="YP_001257035.1">
    <property type="nucleotide sequence ID" value="NC_009503.1"/>
</dbReference>
<dbReference type="SUPFAM" id="SSF140376">
    <property type="entry name" value="ChaB-like"/>
    <property type="match status" value="1"/>
</dbReference>